<name>A0A1H9DHI3_9ACTN</name>
<dbReference type="EMBL" id="FOET01000004">
    <property type="protein sequence ID" value="SEQ12879.1"/>
    <property type="molecule type" value="Genomic_DNA"/>
</dbReference>
<protein>
    <submittedName>
        <fullName evidence="1">Uncharacterized protein</fullName>
    </submittedName>
</protein>
<dbReference type="Proteomes" id="UP000199055">
    <property type="component" value="Unassembled WGS sequence"/>
</dbReference>
<proteinExistence type="predicted"/>
<dbReference type="AlphaFoldDB" id="A0A1H9DHI3"/>
<dbReference type="RefSeq" id="WP_425443097.1">
    <property type="nucleotide sequence ID" value="NZ_FOET01000004.1"/>
</dbReference>
<evidence type="ECO:0000313" key="1">
    <source>
        <dbReference type="EMBL" id="SEQ12879.1"/>
    </source>
</evidence>
<evidence type="ECO:0000313" key="2">
    <source>
        <dbReference type="Proteomes" id="UP000199055"/>
    </source>
</evidence>
<dbReference type="STRING" id="403935.SAMN05216481_104102"/>
<sequence>MTMTTPLTDAPGGTDVLIVREGDPDGVPAADNEAGARMAPADLARLAEAGGRSG</sequence>
<keyword evidence="2" id="KW-1185">Reference proteome</keyword>
<organism evidence="1 2">
    <name type="scientific">Streptomyces radiopugnans</name>
    <dbReference type="NCBI Taxonomy" id="403935"/>
    <lineage>
        <taxon>Bacteria</taxon>
        <taxon>Bacillati</taxon>
        <taxon>Actinomycetota</taxon>
        <taxon>Actinomycetes</taxon>
        <taxon>Kitasatosporales</taxon>
        <taxon>Streptomycetaceae</taxon>
        <taxon>Streptomyces</taxon>
    </lineage>
</organism>
<reference evidence="1 2" key="1">
    <citation type="submission" date="2016-10" db="EMBL/GenBank/DDBJ databases">
        <authorList>
            <person name="de Groot N.N."/>
        </authorList>
    </citation>
    <scope>NUCLEOTIDE SEQUENCE [LARGE SCALE GENOMIC DNA]</scope>
    <source>
        <strain evidence="1 2">CGMCC 4.3519</strain>
    </source>
</reference>
<gene>
    <name evidence="1" type="ORF">SAMN05216481_104102</name>
</gene>
<accession>A0A1H9DHI3</accession>